<sequence>MEGAGRDVSIFLAVGQGDFVSGLKDGKLGIDRAIVGHCKTGTIVPCLGFVGVLFLWRDGKPGDNELDGCLHLWPLTSVDDYSLGFVESRSKGEARYFV</sequence>
<dbReference type="Proteomes" id="UP000438429">
    <property type="component" value="Unassembled WGS sequence"/>
</dbReference>
<accession>A0A6A4SJS9</accession>
<dbReference type="EMBL" id="VEVO01000014">
    <property type="protein sequence ID" value="KAF0032120.1"/>
    <property type="molecule type" value="Genomic_DNA"/>
</dbReference>
<proteinExistence type="predicted"/>
<comment type="caution">
    <text evidence="1">The sequence shown here is derived from an EMBL/GenBank/DDBJ whole genome shotgun (WGS) entry which is preliminary data.</text>
</comment>
<organism evidence="1 2">
    <name type="scientific">Scophthalmus maximus</name>
    <name type="common">Turbot</name>
    <name type="synonym">Psetta maxima</name>
    <dbReference type="NCBI Taxonomy" id="52904"/>
    <lineage>
        <taxon>Eukaryota</taxon>
        <taxon>Metazoa</taxon>
        <taxon>Chordata</taxon>
        <taxon>Craniata</taxon>
        <taxon>Vertebrata</taxon>
        <taxon>Euteleostomi</taxon>
        <taxon>Actinopterygii</taxon>
        <taxon>Neopterygii</taxon>
        <taxon>Teleostei</taxon>
        <taxon>Neoteleostei</taxon>
        <taxon>Acanthomorphata</taxon>
        <taxon>Carangaria</taxon>
        <taxon>Pleuronectiformes</taxon>
        <taxon>Pleuronectoidei</taxon>
        <taxon>Scophthalmidae</taxon>
        <taxon>Scophthalmus</taxon>
    </lineage>
</organism>
<reference evidence="1 2" key="1">
    <citation type="submission" date="2019-06" db="EMBL/GenBank/DDBJ databases">
        <title>Draft genomes of female and male turbot (Scophthalmus maximus).</title>
        <authorList>
            <person name="Xu H."/>
            <person name="Xu X.-W."/>
            <person name="Shao C."/>
            <person name="Chen S."/>
        </authorList>
    </citation>
    <scope>NUCLEOTIDE SEQUENCE [LARGE SCALE GENOMIC DNA]</scope>
    <source>
        <strain evidence="1">Ysfricsl-2016a</strain>
        <tissue evidence="1">Blood</tissue>
    </source>
</reference>
<protein>
    <submittedName>
        <fullName evidence="1">Uncharacterized protein</fullName>
    </submittedName>
</protein>
<name>A0A6A4SJS9_SCOMX</name>
<evidence type="ECO:0000313" key="1">
    <source>
        <dbReference type="EMBL" id="KAF0032120.1"/>
    </source>
</evidence>
<dbReference type="AlphaFoldDB" id="A0A6A4SJS9"/>
<gene>
    <name evidence="1" type="ORF">F2P81_016675</name>
</gene>
<evidence type="ECO:0000313" key="2">
    <source>
        <dbReference type="Proteomes" id="UP000438429"/>
    </source>
</evidence>